<protein>
    <submittedName>
        <fullName evidence="2">Uncharacterized protein</fullName>
    </submittedName>
</protein>
<evidence type="ECO:0000313" key="3">
    <source>
        <dbReference type="Proteomes" id="UP000255505"/>
    </source>
</evidence>
<organism evidence="2 3">
    <name type="scientific">Cupriavidus taiwanensis</name>
    <dbReference type="NCBI Taxonomy" id="164546"/>
    <lineage>
        <taxon>Bacteria</taxon>
        <taxon>Pseudomonadati</taxon>
        <taxon>Pseudomonadota</taxon>
        <taxon>Betaproteobacteria</taxon>
        <taxon>Burkholderiales</taxon>
        <taxon>Burkholderiaceae</taxon>
        <taxon>Cupriavidus</taxon>
    </lineage>
</organism>
<evidence type="ECO:0000256" key="1">
    <source>
        <dbReference type="SAM" id="MobiDB-lite"/>
    </source>
</evidence>
<dbReference type="EMBL" id="LT991976">
    <property type="protein sequence ID" value="SPK70853.1"/>
    <property type="molecule type" value="Genomic_DNA"/>
</dbReference>
<evidence type="ECO:0000313" key="2">
    <source>
        <dbReference type="EMBL" id="SPK70853.1"/>
    </source>
</evidence>
<feature type="compositionally biased region" description="Polar residues" evidence="1">
    <location>
        <begin position="1"/>
        <end position="19"/>
    </location>
</feature>
<dbReference type="AlphaFoldDB" id="A0A375I7Q1"/>
<reference evidence="2 3" key="1">
    <citation type="submission" date="2018-01" db="EMBL/GenBank/DDBJ databases">
        <authorList>
            <person name="Gaut B.S."/>
            <person name="Morton B.R."/>
            <person name="Clegg M.T."/>
            <person name="Duvall M.R."/>
        </authorList>
    </citation>
    <scope>NUCLEOTIDE SEQUENCE [LARGE SCALE GENOMIC DNA]</scope>
    <source>
        <strain evidence="2">Cupriavidus taiwanensis LMG 19425</strain>
    </source>
</reference>
<name>A0A375I7Q1_9BURK</name>
<accession>A0A375I7Q1</accession>
<dbReference type="Proteomes" id="UP000255505">
    <property type="component" value="Chromosome I"/>
</dbReference>
<gene>
    <name evidence="2" type="ORF">CT19425_30077</name>
</gene>
<proteinExistence type="predicted"/>
<sequence length="63" mass="6978">MSGNGNPSILGNLQPQRSQRPIAEPRYAHNHAIEAAGLCDRTVSFEGFKYPSLLPKSPKILRF</sequence>
<feature type="region of interest" description="Disordered" evidence="1">
    <location>
        <begin position="1"/>
        <end position="25"/>
    </location>
</feature>